<protein>
    <recommendedName>
        <fullName evidence="4">Cellulose biosynthesis protein BcsN</fullName>
    </recommendedName>
</protein>
<dbReference type="Proteomes" id="UP000008207">
    <property type="component" value="Chromosome"/>
</dbReference>
<reference evidence="2 3" key="1">
    <citation type="submission" date="2009-01" db="EMBL/GenBank/DDBJ databases">
        <title>Complete sequence of chromosome of Methylobacterium nodulans ORS 2060.</title>
        <authorList>
            <consortium name="US DOE Joint Genome Institute"/>
            <person name="Lucas S."/>
            <person name="Copeland A."/>
            <person name="Lapidus A."/>
            <person name="Glavina del Rio T."/>
            <person name="Dalin E."/>
            <person name="Tice H."/>
            <person name="Bruce D."/>
            <person name="Goodwin L."/>
            <person name="Pitluck S."/>
            <person name="Sims D."/>
            <person name="Brettin T."/>
            <person name="Detter J.C."/>
            <person name="Han C."/>
            <person name="Larimer F."/>
            <person name="Land M."/>
            <person name="Hauser L."/>
            <person name="Kyrpides N."/>
            <person name="Ivanova N."/>
            <person name="Marx C.J."/>
            <person name="Richardson P."/>
        </authorList>
    </citation>
    <scope>NUCLEOTIDE SEQUENCE [LARGE SCALE GENOMIC DNA]</scope>
    <source>
        <strain evidence="3">LMG 21967 / CNCM I-2342 / ORS 2060</strain>
    </source>
</reference>
<name>B8IRA4_METNO</name>
<evidence type="ECO:0008006" key="4">
    <source>
        <dbReference type="Google" id="ProtNLM"/>
    </source>
</evidence>
<feature type="compositionally biased region" description="Pro residues" evidence="1">
    <location>
        <begin position="246"/>
        <end position="262"/>
    </location>
</feature>
<sequence>MRGASRPRFGALLLGSMVVAAPGRGLAQPAPVLHLPGAGRVAGIEEIRVRDGFDQHIRFEGGDGRNRAEVGLRTETGDLLLAFPPRLAKPNELGIAGELAARFPGQMMRVVTTPQRNAYGPIGLAVSADCLYAWQWFERASRAARGDERPGLLGPLSPPPAGRQALSLRIRLCRTAQASLGDLLRAVARMTIALPHRPALASREAIPSPPVARPAKPRSRPAQPKPAAPVPARARTAPEAPVARPSQPPPAAPAPPSPPPPSDSSEPGRRYIVPPAPAAPAPPAAPPDASAPSGPQRYITDGMTAPAPPGGSHLAPQPAPGRTPGESLSRDLPPEAYRPPPLRSPPDR</sequence>
<dbReference type="AlphaFoldDB" id="B8IRA4"/>
<evidence type="ECO:0000256" key="1">
    <source>
        <dbReference type="SAM" id="MobiDB-lite"/>
    </source>
</evidence>
<dbReference type="KEGG" id="mno:Mnod_3737"/>
<dbReference type="InterPro" id="IPR031482">
    <property type="entry name" value="CBP_BcsN"/>
</dbReference>
<dbReference type="eggNOG" id="COG3147">
    <property type="taxonomic scope" value="Bacteria"/>
</dbReference>
<feature type="compositionally biased region" description="Low complexity" evidence="1">
    <location>
        <begin position="230"/>
        <end position="245"/>
    </location>
</feature>
<gene>
    <name evidence="2" type="ordered locus">Mnod_3737</name>
</gene>
<dbReference type="EMBL" id="CP001349">
    <property type="protein sequence ID" value="ACL58644.1"/>
    <property type="molecule type" value="Genomic_DNA"/>
</dbReference>
<dbReference type="STRING" id="460265.Mnod_3737"/>
<keyword evidence="3" id="KW-1185">Reference proteome</keyword>
<dbReference type="HOGENOM" id="CLU_796474_0_0_5"/>
<proteinExistence type="predicted"/>
<dbReference type="RefSeq" id="WP_015930300.1">
    <property type="nucleotide sequence ID" value="NC_011894.1"/>
</dbReference>
<feature type="compositionally biased region" description="Pro residues" evidence="1">
    <location>
        <begin position="336"/>
        <end position="348"/>
    </location>
</feature>
<feature type="region of interest" description="Disordered" evidence="1">
    <location>
        <begin position="201"/>
        <end position="348"/>
    </location>
</feature>
<feature type="compositionally biased region" description="Pro residues" evidence="1">
    <location>
        <begin position="274"/>
        <end position="286"/>
    </location>
</feature>
<dbReference type="Pfam" id="PF17038">
    <property type="entry name" value="CBP_BcsN"/>
    <property type="match status" value="1"/>
</dbReference>
<evidence type="ECO:0000313" key="3">
    <source>
        <dbReference type="Proteomes" id="UP000008207"/>
    </source>
</evidence>
<evidence type="ECO:0000313" key="2">
    <source>
        <dbReference type="EMBL" id="ACL58644.1"/>
    </source>
</evidence>
<organism evidence="2 3">
    <name type="scientific">Methylobacterium nodulans (strain LMG 21967 / CNCM I-2342 / ORS 2060)</name>
    <dbReference type="NCBI Taxonomy" id="460265"/>
    <lineage>
        <taxon>Bacteria</taxon>
        <taxon>Pseudomonadati</taxon>
        <taxon>Pseudomonadota</taxon>
        <taxon>Alphaproteobacteria</taxon>
        <taxon>Hyphomicrobiales</taxon>
        <taxon>Methylobacteriaceae</taxon>
        <taxon>Methylobacterium</taxon>
    </lineage>
</organism>
<accession>B8IRA4</accession>